<dbReference type="GO" id="GO:0005525">
    <property type="term" value="F:GTP binding"/>
    <property type="evidence" value="ECO:0007669"/>
    <property type="project" value="UniProtKB-UniRule"/>
</dbReference>
<evidence type="ECO:0000259" key="9">
    <source>
        <dbReference type="Pfam" id="PF12804"/>
    </source>
</evidence>
<dbReference type="GO" id="GO:0061603">
    <property type="term" value="F:molybdenum cofactor guanylyltransferase activity"/>
    <property type="evidence" value="ECO:0007669"/>
    <property type="project" value="UniProtKB-EC"/>
</dbReference>
<dbReference type="HAMAP" id="MF_00316">
    <property type="entry name" value="MobA"/>
    <property type="match status" value="1"/>
</dbReference>
<evidence type="ECO:0000313" key="11">
    <source>
        <dbReference type="Proteomes" id="UP000199435"/>
    </source>
</evidence>
<evidence type="ECO:0000256" key="8">
    <source>
        <dbReference type="HAMAP-Rule" id="MF_00316"/>
    </source>
</evidence>
<keyword evidence="7 8" id="KW-0501">Molybdenum cofactor biosynthesis</keyword>
<evidence type="ECO:0000313" key="10">
    <source>
        <dbReference type="EMBL" id="SCB45074.1"/>
    </source>
</evidence>
<dbReference type="CDD" id="cd02503">
    <property type="entry name" value="MobA"/>
    <property type="match status" value="1"/>
</dbReference>
<dbReference type="PANTHER" id="PTHR19136:SF81">
    <property type="entry name" value="MOLYBDENUM COFACTOR GUANYLYLTRANSFERASE"/>
    <property type="match status" value="1"/>
</dbReference>
<name>A0A1C3WZD7_9HYPH</name>
<feature type="binding site" evidence="8">
    <location>
        <position position="73"/>
    </location>
    <ligand>
        <name>GTP</name>
        <dbReference type="ChEBI" id="CHEBI:37565"/>
    </ligand>
</feature>
<evidence type="ECO:0000256" key="1">
    <source>
        <dbReference type="ARBA" id="ARBA00022490"/>
    </source>
</evidence>
<keyword evidence="6 8" id="KW-0342">GTP-binding</keyword>
<keyword evidence="1 8" id="KW-0963">Cytoplasm</keyword>
<dbReference type="InterPro" id="IPR029044">
    <property type="entry name" value="Nucleotide-diphossugar_trans"/>
</dbReference>
<comment type="function">
    <text evidence="8">Transfers a GMP moiety from GTP to Mo-molybdopterin (Mo-MPT) cofactor (Moco or molybdenum cofactor) to form Mo-molybdopterin guanine dinucleotide (Mo-MGD) cofactor.</text>
</comment>
<keyword evidence="4 8" id="KW-0547">Nucleotide-binding</keyword>
<evidence type="ECO:0000256" key="3">
    <source>
        <dbReference type="ARBA" id="ARBA00022723"/>
    </source>
</evidence>
<dbReference type="GO" id="GO:0046872">
    <property type="term" value="F:metal ion binding"/>
    <property type="evidence" value="ECO:0007669"/>
    <property type="project" value="UniProtKB-KW"/>
</dbReference>
<dbReference type="RefSeq" id="WP_092855065.1">
    <property type="nucleotide sequence ID" value="NZ_FMAH01000047.1"/>
</dbReference>
<dbReference type="AlphaFoldDB" id="A0A1C3WZD7"/>
<comment type="cofactor">
    <cofactor evidence="8">
        <name>Mg(2+)</name>
        <dbReference type="ChEBI" id="CHEBI:18420"/>
    </cofactor>
</comment>
<evidence type="ECO:0000256" key="7">
    <source>
        <dbReference type="ARBA" id="ARBA00023150"/>
    </source>
</evidence>
<keyword evidence="3 8" id="KW-0479">Metal-binding</keyword>
<evidence type="ECO:0000256" key="2">
    <source>
        <dbReference type="ARBA" id="ARBA00022679"/>
    </source>
</evidence>
<feature type="binding site" evidence="8">
    <location>
        <position position="28"/>
    </location>
    <ligand>
        <name>GTP</name>
        <dbReference type="ChEBI" id="CHEBI:37565"/>
    </ligand>
</feature>
<dbReference type="Pfam" id="PF12804">
    <property type="entry name" value="NTP_transf_3"/>
    <property type="match status" value="1"/>
</dbReference>
<dbReference type="SUPFAM" id="SSF53448">
    <property type="entry name" value="Nucleotide-diphospho-sugar transferases"/>
    <property type="match status" value="1"/>
</dbReference>
<comment type="similarity">
    <text evidence="8">Belongs to the MobA family.</text>
</comment>
<feature type="domain" description="MobA-like NTP transferase" evidence="9">
    <location>
        <begin position="13"/>
        <end position="173"/>
    </location>
</feature>
<dbReference type="Proteomes" id="UP000199435">
    <property type="component" value="Unassembled WGS sequence"/>
</dbReference>
<feature type="binding site" evidence="8">
    <location>
        <begin position="16"/>
        <end position="18"/>
    </location>
    <ligand>
        <name>GTP</name>
        <dbReference type="ChEBI" id="CHEBI:37565"/>
    </ligand>
</feature>
<dbReference type="OrthoDB" id="9788394at2"/>
<feature type="binding site" evidence="8">
    <location>
        <position position="108"/>
    </location>
    <ligand>
        <name>Mg(2+)</name>
        <dbReference type="ChEBI" id="CHEBI:18420"/>
    </ligand>
</feature>
<dbReference type="EC" id="2.7.7.77" evidence="8"/>
<evidence type="ECO:0000256" key="6">
    <source>
        <dbReference type="ARBA" id="ARBA00023134"/>
    </source>
</evidence>
<keyword evidence="2 8" id="KW-0808">Transferase</keyword>
<accession>A0A1C3WZD7</accession>
<dbReference type="InterPro" id="IPR013482">
    <property type="entry name" value="Molybde_CF_guanTrfase"/>
</dbReference>
<dbReference type="Gene3D" id="3.90.550.10">
    <property type="entry name" value="Spore Coat Polysaccharide Biosynthesis Protein SpsA, Chain A"/>
    <property type="match status" value="1"/>
</dbReference>
<feature type="binding site" evidence="8">
    <location>
        <position position="108"/>
    </location>
    <ligand>
        <name>GTP</name>
        <dbReference type="ChEBI" id="CHEBI:37565"/>
    </ligand>
</feature>
<dbReference type="GO" id="GO:0005737">
    <property type="term" value="C:cytoplasm"/>
    <property type="evidence" value="ECO:0007669"/>
    <property type="project" value="UniProtKB-SubCell"/>
</dbReference>
<dbReference type="NCBIfam" id="TIGR02665">
    <property type="entry name" value="molyb_mobA"/>
    <property type="match status" value="1"/>
</dbReference>
<dbReference type="PANTHER" id="PTHR19136">
    <property type="entry name" value="MOLYBDENUM COFACTOR GUANYLYLTRANSFERASE"/>
    <property type="match status" value="1"/>
</dbReference>
<dbReference type="STRING" id="411945.GA0061102_104715"/>
<comment type="catalytic activity">
    <reaction evidence="8">
        <text>Mo-molybdopterin + GTP + H(+) = Mo-molybdopterin guanine dinucleotide + diphosphate</text>
        <dbReference type="Rhea" id="RHEA:34243"/>
        <dbReference type="ChEBI" id="CHEBI:15378"/>
        <dbReference type="ChEBI" id="CHEBI:33019"/>
        <dbReference type="ChEBI" id="CHEBI:37565"/>
        <dbReference type="ChEBI" id="CHEBI:71302"/>
        <dbReference type="ChEBI" id="CHEBI:71310"/>
        <dbReference type="EC" id="2.7.7.77"/>
    </reaction>
</comment>
<organism evidence="10 11">
    <name type="scientific">Rhizobium miluonense</name>
    <dbReference type="NCBI Taxonomy" id="411945"/>
    <lineage>
        <taxon>Bacteria</taxon>
        <taxon>Pseudomonadati</taxon>
        <taxon>Pseudomonadota</taxon>
        <taxon>Alphaproteobacteria</taxon>
        <taxon>Hyphomicrobiales</taxon>
        <taxon>Rhizobiaceae</taxon>
        <taxon>Rhizobium/Agrobacterium group</taxon>
        <taxon>Rhizobium</taxon>
    </lineage>
</organism>
<dbReference type="GO" id="GO:1902758">
    <property type="term" value="P:bis(molybdopterin guanine dinucleotide)molybdenum biosynthetic process"/>
    <property type="evidence" value="ECO:0007669"/>
    <property type="project" value="TreeGrafter"/>
</dbReference>
<sequence>MSGAIANADDIPVVLLAGGRSSRMGANKAFATLGGQSLFVRIAARIAKTQVRPVALNADADWPDPKGLTLVPDGIAGKLGPLAGVLAAIQYAAQHYPQASHVATVPIDSPFFPDDLLVRLAEAIGASDEIAIAASFNRDHPVFGLWPVSAAGDLETWILTDPKRRVRDFLARHTVQRVEFPAVQTPIGPLDPFFNVNTPDDLIDAQNWLAALEDMS</sequence>
<reference evidence="11" key="1">
    <citation type="submission" date="2016-08" db="EMBL/GenBank/DDBJ databases">
        <authorList>
            <person name="Varghese N."/>
            <person name="Submissions Spin"/>
        </authorList>
    </citation>
    <scope>NUCLEOTIDE SEQUENCE [LARGE SCALE GENOMIC DNA]</scope>
    <source>
        <strain evidence="11">HAMBI 2971</strain>
    </source>
</reference>
<comment type="domain">
    <text evidence="8">The N-terminal domain determines nucleotide recognition and specific binding, while the C-terminal domain determines the specific binding to the target protein.</text>
</comment>
<comment type="subunit">
    <text evidence="8">Monomer.</text>
</comment>
<keyword evidence="5 8" id="KW-0460">Magnesium</keyword>
<proteinExistence type="inferred from homology"/>
<evidence type="ECO:0000256" key="5">
    <source>
        <dbReference type="ARBA" id="ARBA00022842"/>
    </source>
</evidence>
<dbReference type="EMBL" id="FMAH01000047">
    <property type="protein sequence ID" value="SCB45074.1"/>
    <property type="molecule type" value="Genomic_DNA"/>
</dbReference>
<gene>
    <name evidence="8" type="primary">mobA</name>
    <name evidence="10" type="ORF">GA0061102_104715</name>
</gene>
<protein>
    <recommendedName>
        <fullName evidence="8">Molybdenum cofactor guanylyltransferase</fullName>
        <shortName evidence="8">MoCo guanylyltransferase</shortName>
        <ecNumber evidence="8">2.7.7.77</ecNumber>
    </recommendedName>
    <alternativeName>
        <fullName evidence="8">GTP:molybdopterin guanylyltransferase</fullName>
    </alternativeName>
    <alternativeName>
        <fullName evidence="8">Mo-MPT guanylyltransferase</fullName>
    </alternativeName>
    <alternativeName>
        <fullName evidence="8">Molybdopterin guanylyltransferase</fullName>
    </alternativeName>
    <alternativeName>
        <fullName evidence="8">Molybdopterin-guanine dinucleotide synthase</fullName>
        <shortName evidence="8">MGD synthase</shortName>
    </alternativeName>
</protein>
<dbReference type="InterPro" id="IPR025877">
    <property type="entry name" value="MobA-like_NTP_Trfase"/>
</dbReference>
<comment type="subcellular location">
    <subcellularLocation>
        <location evidence="8">Cytoplasm</location>
    </subcellularLocation>
</comment>
<evidence type="ECO:0000256" key="4">
    <source>
        <dbReference type="ARBA" id="ARBA00022741"/>
    </source>
</evidence>
<keyword evidence="11" id="KW-1185">Reference proteome</keyword>
<feature type="binding site" evidence="8">
    <location>
        <position position="57"/>
    </location>
    <ligand>
        <name>GTP</name>
        <dbReference type="ChEBI" id="CHEBI:37565"/>
    </ligand>
</feature>